<keyword evidence="2" id="KW-0238">DNA-binding</keyword>
<sequence>MLNGECQTFVSDCHVRAAAALLSHSWDPIVLSALRRGPLRRHDLLTGIGGISDKVLTESLRRLRSRALITRAAEPGGGASYRLSPLGESLAEGPLAALAQWAADHQSDLV</sequence>
<keyword evidence="6" id="KW-1185">Reference proteome</keyword>
<feature type="domain" description="HTH hxlR-type" evidence="4">
    <location>
        <begin position="13"/>
        <end position="110"/>
    </location>
</feature>
<dbReference type="Pfam" id="PF01638">
    <property type="entry name" value="HxlR"/>
    <property type="match status" value="1"/>
</dbReference>
<dbReference type="SUPFAM" id="SSF46785">
    <property type="entry name" value="Winged helix' DNA-binding domain"/>
    <property type="match status" value="1"/>
</dbReference>
<evidence type="ECO:0000259" key="4">
    <source>
        <dbReference type="PROSITE" id="PS51118"/>
    </source>
</evidence>
<dbReference type="PANTHER" id="PTHR33204:SF37">
    <property type="entry name" value="HTH-TYPE TRANSCRIPTIONAL REGULATOR YODB"/>
    <property type="match status" value="1"/>
</dbReference>
<evidence type="ECO:0000256" key="2">
    <source>
        <dbReference type="ARBA" id="ARBA00023125"/>
    </source>
</evidence>
<gene>
    <name evidence="5" type="ORF">Aiant_14770</name>
</gene>
<proteinExistence type="predicted"/>
<evidence type="ECO:0000313" key="5">
    <source>
        <dbReference type="EMBL" id="BCJ40820.1"/>
    </source>
</evidence>
<organism evidence="5 6">
    <name type="scientific">Actinoplanes ianthinogenes</name>
    <dbReference type="NCBI Taxonomy" id="122358"/>
    <lineage>
        <taxon>Bacteria</taxon>
        <taxon>Bacillati</taxon>
        <taxon>Actinomycetota</taxon>
        <taxon>Actinomycetes</taxon>
        <taxon>Micromonosporales</taxon>
        <taxon>Micromonosporaceae</taxon>
        <taxon>Actinoplanes</taxon>
    </lineage>
</organism>
<name>A0ABM7LNP3_9ACTN</name>
<evidence type="ECO:0000256" key="3">
    <source>
        <dbReference type="ARBA" id="ARBA00023163"/>
    </source>
</evidence>
<dbReference type="Gene3D" id="1.10.10.10">
    <property type="entry name" value="Winged helix-like DNA-binding domain superfamily/Winged helix DNA-binding domain"/>
    <property type="match status" value="1"/>
</dbReference>
<keyword evidence="1" id="KW-0805">Transcription regulation</keyword>
<dbReference type="RefSeq" id="WP_189332774.1">
    <property type="nucleotide sequence ID" value="NZ_AP023356.1"/>
</dbReference>
<evidence type="ECO:0000256" key="1">
    <source>
        <dbReference type="ARBA" id="ARBA00023015"/>
    </source>
</evidence>
<dbReference type="EMBL" id="AP023356">
    <property type="protein sequence ID" value="BCJ40820.1"/>
    <property type="molecule type" value="Genomic_DNA"/>
</dbReference>
<dbReference type="InterPro" id="IPR036390">
    <property type="entry name" value="WH_DNA-bd_sf"/>
</dbReference>
<dbReference type="PROSITE" id="PS51118">
    <property type="entry name" value="HTH_HXLR"/>
    <property type="match status" value="1"/>
</dbReference>
<reference evidence="5 6" key="1">
    <citation type="submission" date="2020-08" db="EMBL/GenBank/DDBJ databases">
        <title>Whole genome shotgun sequence of Actinoplanes ianthinogenes NBRC 13996.</title>
        <authorList>
            <person name="Komaki H."/>
            <person name="Tamura T."/>
        </authorList>
    </citation>
    <scope>NUCLEOTIDE SEQUENCE [LARGE SCALE GENOMIC DNA]</scope>
    <source>
        <strain evidence="5 6">NBRC 13996</strain>
    </source>
</reference>
<accession>A0ABM7LNP3</accession>
<dbReference type="PANTHER" id="PTHR33204">
    <property type="entry name" value="TRANSCRIPTIONAL REGULATOR, MARR FAMILY"/>
    <property type="match status" value="1"/>
</dbReference>
<evidence type="ECO:0000313" key="6">
    <source>
        <dbReference type="Proteomes" id="UP000676967"/>
    </source>
</evidence>
<keyword evidence="3" id="KW-0804">Transcription</keyword>
<dbReference type="Proteomes" id="UP000676967">
    <property type="component" value="Chromosome"/>
</dbReference>
<dbReference type="InterPro" id="IPR002577">
    <property type="entry name" value="HTH_HxlR"/>
</dbReference>
<dbReference type="InterPro" id="IPR036388">
    <property type="entry name" value="WH-like_DNA-bd_sf"/>
</dbReference>
<protein>
    <submittedName>
        <fullName evidence="5">HxlR family transcriptional regulator</fullName>
    </submittedName>
</protein>